<dbReference type="PANTHER" id="PTHR10177">
    <property type="entry name" value="CYCLINS"/>
    <property type="match status" value="1"/>
</dbReference>
<evidence type="ECO:0000256" key="1">
    <source>
        <dbReference type="ARBA" id="ARBA00023127"/>
    </source>
</evidence>
<dbReference type="CDD" id="cd20529">
    <property type="entry name" value="CYCLIN_CCNJ-like_rpt2"/>
    <property type="match status" value="1"/>
</dbReference>
<dbReference type="SMART" id="SM00385">
    <property type="entry name" value="CYCLIN"/>
    <property type="match status" value="2"/>
</dbReference>
<dbReference type="InterPro" id="IPR036915">
    <property type="entry name" value="Cyclin-like_sf"/>
</dbReference>
<sequence>MSSPPFTPLTPEFEYADECLQHLMQRETRRQPFHCRSPQLEFRNDLIQRIQVLCVCLKLSTRVKYLSVYILDYFMDNHVINEDVLELIVMCSLAIAVKVEECDRTLKYSHMFSDANQYSAEEVLSMEAMILRFFDWLFLTPTAATYMDYFCAKCLPQLYAKKSVKFLVDKYLDKSLDLRFYSFSPSVIAASTLYYTRDKLNLEPVWGKDMQNITTYSTAQLKDCVHELKKFDFLTKPSKRITCLHKELDDNDSGYGDLETTSSQQLLTFG</sequence>
<evidence type="ECO:0000259" key="4">
    <source>
        <dbReference type="SMART" id="SM01332"/>
    </source>
</evidence>
<evidence type="ECO:0000313" key="6">
    <source>
        <dbReference type="Proteomes" id="UP000728032"/>
    </source>
</evidence>
<name>A0A7R9QEK4_9ACAR</name>
<gene>
    <name evidence="5" type="ORF">ONB1V03_LOCUS3783</name>
</gene>
<dbReference type="Proteomes" id="UP000728032">
    <property type="component" value="Unassembled WGS sequence"/>
</dbReference>
<organism evidence="5">
    <name type="scientific">Oppiella nova</name>
    <dbReference type="NCBI Taxonomy" id="334625"/>
    <lineage>
        <taxon>Eukaryota</taxon>
        <taxon>Metazoa</taxon>
        <taxon>Ecdysozoa</taxon>
        <taxon>Arthropoda</taxon>
        <taxon>Chelicerata</taxon>
        <taxon>Arachnida</taxon>
        <taxon>Acari</taxon>
        <taxon>Acariformes</taxon>
        <taxon>Sarcoptiformes</taxon>
        <taxon>Oribatida</taxon>
        <taxon>Brachypylina</taxon>
        <taxon>Oppioidea</taxon>
        <taxon>Oppiidae</taxon>
        <taxon>Oppiella</taxon>
    </lineage>
</organism>
<feature type="domain" description="Cyclin C-terminal" evidence="4">
    <location>
        <begin position="141"/>
        <end position="264"/>
    </location>
</feature>
<dbReference type="SMART" id="SM01332">
    <property type="entry name" value="Cyclin_C"/>
    <property type="match status" value="1"/>
</dbReference>
<feature type="domain" description="Cyclin-like" evidence="3">
    <location>
        <begin position="145"/>
        <end position="230"/>
    </location>
</feature>
<dbReference type="InterPro" id="IPR006671">
    <property type="entry name" value="Cyclin_N"/>
</dbReference>
<dbReference type="Pfam" id="PF00134">
    <property type="entry name" value="Cyclin_N"/>
    <property type="match status" value="1"/>
</dbReference>
<comment type="similarity">
    <text evidence="2">Belongs to the cyclin family.</text>
</comment>
<dbReference type="SUPFAM" id="SSF47954">
    <property type="entry name" value="Cyclin-like"/>
    <property type="match status" value="2"/>
</dbReference>
<evidence type="ECO:0000256" key="2">
    <source>
        <dbReference type="RuleBase" id="RU000383"/>
    </source>
</evidence>
<keyword evidence="1 2" id="KW-0195">Cyclin</keyword>
<evidence type="ECO:0000259" key="3">
    <source>
        <dbReference type="SMART" id="SM00385"/>
    </source>
</evidence>
<dbReference type="InterPro" id="IPR039361">
    <property type="entry name" value="Cyclin"/>
</dbReference>
<dbReference type="EMBL" id="CAJPVJ010001187">
    <property type="protein sequence ID" value="CAG2164224.1"/>
    <property type="molecule type" value="Genomic_DNA"/>
</dbReference>
<dbReference type="Gene3D" id="1.10.472.10">
    <property type="entry name" value="Cyclin-like"/>
    <property type="match status" value="2"/>
</dbReference>
<evidence type="ECO:0000313" key="5">
    <source>
        <dbReference type="EMBL" id="CAD7642792.1"/>
    </source>
</evidence>
<dbReference type="Pfam" id="PF02984">
    <property type="entry name" value="Cyclin_C"/>
    <property type="match status" value="1"/>
</dbReference>
<accession>A0A7R9QEK4</accession>
<dbReference type="InterPro" id="IPR013763">
    <property type="entry name" value="Cyclin-like_dom"/>
</dbReference>
<dbReference type="InterPro" id="IPR004367">
    <property type="entry name" value="Cyclin_C-dom"/>
</dbReference>
<dbReference type="AlphaFoldDB" id="A0A7R9QEK4"/>
<proteinExistence type="inferred from homology"/>
<protein>
    <submittedName>
        <fullName evidence="5">Uncharacterized protein</fullName>
    </submittedName>
</protein>
<keyword evidence="6" id="KW-1185">Reference proteome</keyword>
<reference evidence="5" key="1">
    <citation type="submission" date="2020-11" db="EMBL/GenBank/DDBJ databases">
        <authorList>
            <person name="Tran Van P."/>
        </authorList>
    </citation>
    <scope>NUCLEOTIDE SEQUENCE</scope>
</reference>
<feature type="domain" description="Cyclin-like" evidence="3">
    <location>
        <begin position="48"/>
        <end position="132"/>
    </location>
</feature>
<dbReference type="OrthoDB" id="285802at2759"/>
<dbReference type="EMBL" id="OC916012">
    <property type="protein sequence ID" value="CAD7642792.1"/>
    <property type="molecule type" value="Genomic_DNA"/>
</dbReference>